<dbReference type="RefSeq" id="WP_073197926.1">
    <property type="nucleotide sequence ID" value="NZ_FRBN01000010.1"/>
</dbReference>
<organism evidence="6 7">
    <name type="scientific">Roseovarius marisflavi</name>
    <dbReference type="NCBI Taxonomy" id="1054996"/>
    <lineage>
        <taxon>Bacteria</taxon>
        <taxon>Pseudomonadati</taxon>
        <taxon>Pseudomonadota</taxon>
        <taxon>Alphaproteobacteria</taxon>
        <taxon>Rhodobacterales</taxon>
        <taxon>Roseobacteraceae</taxon>
        <taxon>Roseovarius</taxon>
    </lineage>
</organism>
<dbReference type="InterPro" id="IPR004843">
    <property type="entry name" value="Calcineurin-like_PHP"/>
</dbReference>
<dbReference type="Pfam" id="PF00149">
    <property type="entry name" value="Metallophos"/>
    <property type="match status" value="1"/>
</dbReference>
<dbReference type="Gene3D" id="3.60.21.10">
    <property type="match status" value="1"/>
</dbReference>
<keyword evidence="2" id="KW-0378">Hydrolase</keyword>
<evidence type="ECO:0000256" key="3">
    <source>
        <dbReference type="ARBA" id="ARBA00023004"/>
    </source>
</evidence>
<keyword evidence="1" id="KW-0479">Metal-binding</keyword>
<comment type="similarity">
    <text evidence="4">Belongs to the cyclic nucleotide phosphodiesterase class-III family.</text>
</comment>
<dbReference type="CDD" id="cd07402">
    <property type="entry name" value="MPP_GpdQ"/>
    <property type="match status" value="1"/>
</dbReference>
<reference evidence="7" key="1">
    <citation type="submission" date="2016-11" db="EMBL/GenBank/DDBJ databases">
        <authorList>
            <person name="Varghese N."/>
            <person name="Submissions S."/>
        </authorList>
    </citation>
    <scope>NUCLEOTIDE SEQUENCE [LARGE SCALE GENOMIC DNA]</scope>
    <source>
        <strain evidence="7">DSM 29327</strain>
    </source>
</reference>
<feature type="domain" description="Calcineurin-like phosphoesterase" evidence="5">
    <location>
        <begin position="3"/>
        <end position="198"/>
    </location>
</feature>
<accession>A0A1M6ZJ31</accession>
<name>A0A1M6ZJ31_9RHOB</name>
<dbReference type="EMBL" id="FRBN01000010">
    <property type="protein sequence ID" value="SHL30359.1"/>
    <property type="molecule type" value="Genomic_DNA"/>
</dbReference>
<dbReference type="AlphaFoldDB" id="A0A1M6ZJ31"/>
<keyword evidence="3" id="KW-0408">Iron</keyword>
<protein>
    <submittedName>
        <fullName evidence="6">Calcineurin-like phosphoesterase</fullName>
    </submittedName>
</protein>
<dbReference type="InterPro" id="IPR026575">
    <property type="entry name" value="GpdQ/CpdA-like"/>
</dbReference>
<dbReference type="SUPFAM" id="SSF56300">
    <property type="entry name" value="Metallo-dependent phosphatases"/>
    <property type="match status" value="1"/>
</dbReference>
<evidence type="ECO:0000256" key="4">
    <source>
        <dbReference type="ARBA" id="ARBA00025742"/>
    </source>
</evidence>
<dbReference type="STRING" id="1054996.SAMN05444414_11054"/>
<evidence type="ECO:0000256" key="1">
    <source>
        <dbReference type="ARBA" id="ARBA00022723"/>
    </source>
</evidence>
<proteinExistence type="inferred from homology"/>
<gene>
    <name evidence="6" type="ORF">SAMN05444414_11054</name>
</gene>
<dbReference type="GO" id="GO:0004112">
    <property type="term" value="F:cyclic-nucleotide phosphodiesterase activity"/>
    <property type="evidence" value="ECO:0007669"/>
    <property type="project" value="InterPro"/>
</dbReference>
<dbReference type="GO" id="GO:0046872">
    <property type="term" value="F:metal ion binding"/>
    <property type="evidence" value="ECO:0007669"/>
    <property type="project" value="UniProtKB-KW"/>
</dbReference>
<sequence>MTTILQISDTHIVAEGALVSGRLETSDALARLVARITGIRDQIGPIDALLISGDVSDDGSAESYARFKSLIAPLDLPTYVITGNHDARDPMRAAFARDLPANGPLNWTRRVGGIHLIGLDTLVEGQGAGTLSSDSLSFLQSALSQAGDAPVLLALHHPPFACGIGFMDKIGLTNRQALRDILAGFGGTLRIVCGHIHSMIVSDVAGHIAISGPSPASTFAYDLRADAPVGYTTQEDGCLLHRWDAGFQSIRIGPESGSGPFPF</sequence>
<dbReference type="OrthoDB" id="651281at2"/>
<evidence type="ECO:0000313" key="6">
    <source>
        <dbReference type="EMBL" id="SHL30359.1"/>
    </source>
</evidence>
<dbReference type="PANTHER" id="PTHR42988">
    <property type="entry name" value="PHOSPHOHYDROLASE"/>
    <property type="match status" value="1"/>
</dbReference>
<dbReference type="InterPro" id="IPR029052">
    <property type="entry name" value="Metallo-depent_PP-like"/>
</dbReference>
<evidence type="ECO:0000256" key="2">
    <source>
        <dbReference type="ARBA" id="ARBA00022801"/>
    </source>
</evidence>
<dbReference type="PANTHER" id="PTHR42988:SF2">
    <property type="entry name" value="CYCLIC NUCLEOTIDE PHOSPHODIESTERASE CBUA0032-RELATED"/>
    <property type="match status" value="1"/>
</dbReference>
<evidence type="ECO:0000313" key="7">
    <source>
        <dbReference type="Proteomes" id="UP000184191"/>
    </source>
</evidence>
<evidence type="ECO:0000259" key="5">
    <source>
        <dbReference type="Pfam" id="PF00149"/>
    </source>
</evidence>
<keyword evidence="7" id="KW-1185">Reference proteome</keyword>
<dbReference type="InterPro" id="IPR050884">
    <property type="entry name" value="CNP_phosphodiesterase-III"/>
</dbReference>
<dbReference type="Proteomes" id="UP000184191">
    <property type="component" value="Unassembled WGS sequence"/>
</dbReference>